<dbReference type="PANTHER" id="PTHR28620:SF1">
    <property type="entry name" value="CENP-V_GFA DOMAIN-CONTAINING PROTEIN"/>
    <property type="match status" value="1"/>
</dbReference>
<dbReference type="PROSITE" id="PS51891">
    <property type="entry name" value="CENP_V_GFA"/>
    <property type="match status" value="1"/>
</dbReference>
<dbReference type="RefSeq" id="WP_141166470.1">
    <property type="nucleotide sequence ID" value="NZ_VHLH01000012.1"/>
</dbReference>
<accession>A0A506U8J8</accession>
<sequence length="118" mass="12620">MAKQDYQGGCQCGAVRYRVSVDLDRTFECNCSRCGRLGSIFAFTGADDFELLSGEEALGEYRFNTKTIAHLFCTICGIESFARGEKPGSGPTVAINARCLDGVDPSALQPSHVDGLSA</sequence>
<gene>
    <name evidence="5" type="ORF">FJU11_07755</name>
</gene>
<dbReference type="GO" id="GO:0046872">
    <property type="term" value="F:metal ion binding"/>
    <property type="evidence" value="ECO:0007669"/>
    <property type="project" value="UniProtKB-KW"/>
</dbReference>
<dbReference type="SUPFAM" id="SSF51316">
    <property type="entry name" value="Mss4-like"/>
    <property type="match status" value="1"/>
</dbReference>
<evidence type="ECO:0000256" key="2">
    <source>
        <dbReference type="ARBA" id="ARBA00022723"/>
    </source>
</evidence>
<dbReference type="EMBL" id="VHLH01000012">
    <property type="protein sequence ID" value="TPW29295.1"/>
    <property type="molecule type" value="Genomic_DNA"/>
</dbReference>
<dbReference type="GO" id="GO:0016846">
    <property type="term" value="F:carbon-sulfur lyase activity"/>
    <property type="evidence" value="ECO:0007669"/>
    <property type="project" value="InterPro"/>
</dbReference>
<evidence type="ECO:0000313" key="5">
    <source>
        <dbReference type="EMBL" id="TPW29295.1"/>
    </source>
</evidence>
<dbReference type="Proteomes" id="UP000320314">
    <property type="component" value="Unassembled WGS sequence"/>
</dbReference>
<dbReference type="OrthoDB" id="9805575at2"/>
<evidence type="ECO:0000259" key="4">
    <source>
        <dbReference type="PROSITE" id="PS51891"/>
    </source>
</evidence>
<dbReference type="PANTHER" id="PTHR28620">
    <property type="entry name" value="CENTROMERE PROTEIN V"/>
    <property type="match status" value="1"/>
</dbReference>
<dbReference type="InterPro" id="IPR052355">
    <property type="entry name" value="CENP-V-like"/>
</dbReference>
<feature type="domain" description="CENP-V/GFA" evidence="4">
    <location>
        <begin position="6"/>
        <end position="118"/>
    </location>
</feature>
<dbReference type="Pfam" id="PF04828">
    <property type="entry name" value="GFA"/>
    <property type="match status" value="1"/>
</dbReference>
<dbReference type="InterPro" id="IPR011057">
    <property type="entry name" value="Mss4-like_sf"/>
</dbReference>
<evidence type="ECO:0000256" key="3">
    <source>
        <dbReference type="ARBA" id="ARBA00022833"/>
    </source>
</evidence>
<evidence type="ECO:0000256" key="1">
    <source>
        <dbReference type="ARBA" id="ARBA00005495"/>
    </source>
</evidence>
<organism evidence="5 6">
    <name type="scientific">Pararhizobium mangrovi</name>
    <dbReference type="NCBI Taxonomy" id="2590452"/>
    <lineage>
        <taxon>Bacteria</taxon>
        <taxon>Pseudomonadati</taxon>
        <taxon>Pseudomonadota</taxon>
        <taxon>Alphaproteobacteria</taxon>
        <taxon>Hyphomicrobiales</taxon>
        <taxon>Rhizobiaceae</taxon>
        <taxon>Rhizobium/Agrobacterium group</taxon>
        <taxon>Pararhizobium</taxon>
    </lineage>
</organism>
<name>A0A506U8J8_9HYPH</name>
<keyword evidence="2" id="KW-0479">Metal-binding</keyword>
<evidence type="ECO:0000313" key="6">
    <source>
        <dbReference type="Proteomes" id="UP000320314"/>
    </source>
</evidence>
<comment type="similarity">
    <text evidence="1">Belongs to the Gfa family.</text>
</comment>
<keyword evidence="3" id="KW-0862">Zinc</keyword>
<reference evidence="5 6" key="1">
    <citation type="submission" date="2019-06" db="EMBL/GenBank/DDBJ databases">
        <authorList>
            <person name="Li M."/>
        </authorList>
    </citation>
    <scope>NUCLEOTIDE SEQUENCE [LARGE SCALE GENOMIC DNA]</scope>
    <source>
        <strain evidence="5 6">BGMRC6574</strain>
    </source>
</reference>
<dbReference type="AlphaFoldDB" id="A0A506U8J8"/>
<dbReference type="InterPro" id="IPR006913">
    <property type="entry name" value="CENP-V/GFA"/>
</dbReference>
<proteinExistence type="inferred from homology"/>
<keyword evidence="6" id="KW-1185">Reference proteome</keyword>
<protein>
    <submittedName>
        <fullName evidence="5">GFA family protein</fullName>
    </submittedName>
</protein>
<dbReference type="Gene3D" id="2.170.150.70">
    <property type="match status" value="1"/>
</dbReference>
<comment type="caution">
    <text evidence="5">The sequence shown here is derived from an EMBL/GenBank/DDBJ whole genome shotgun (WGS) entry which is preliminary data.</text>
</comment>